<dbReference type="SUPFAM" id="SSF57997">
    <property type="entry name" value="Tropomyosin"/>
    <property type="match status" value="1"/>
</dbReference>
<feature type="coiled-coil region" evidence="1">
    <location>
        <begin position="292"/>
        <end position="490"/>
    </location>
</feature>
<feature type="transmembrane region" description="Helical" evidence="3">
    <location>
        <begin position="668"/>
        <end position="687"/>
    </location>
</feature>
<protein>
    <submittedName>
        <fullName evidence="5">WPP domain-interacting tail-anchored protein 2-like isoform X3</fullName>
    </submittedName>
</protein>
<keyword evidence="1" id="KW-0175">Coiled coil</keyword>
<dbReference type="Proteomes" id="UP001567538">
    <property type="component" value="Unassembled WGS sequence"/>
</dbReference>
<dbReference type="PANTHER" id="PTHR35705">
    <property type="entry name" value="WPP DOMAIN-INTERACTING TAIL-ANCHORED PROTEIN 1"/>
    <property type="match status" value="1"/>
</dbReference>
<dbReference type="Pfam" id="PF26581">
    <property type="entry name" value="WIT1_2_N"/>
    <property type="match status" value="1"/>
</dbReference>
<feature type="compositionally biased region" description="Polar residues" evidence="2">
    <location>
        <begin position="627"/>
        <end position="649"/>
    </location>
</feature>
<dbReference type="Gene3D" id="1.10.287.1490">
    <property type="match status" value="1"/>
</dbReference>
<dbReference type="InterPro" id="IPR058610">
    <property type="entry name" value="WIT1_2_N"/>
</dbReference>
<organism evidence="5 6">
    <name type="scientific">Salvia divinorum</name>
    <name type="common">Maria pastora</name>
    <name type="synonym">Diviner's sage</name>
    <dbReference type="NCBI Taxonomy" id="28513"/>
    <lineage>
        <taxon>Eukaryota</taxon>
        <taxon>Viridiplantae</taxon>
        <taxon>Streptophyta</taxon>
        <taxon>Embryophyta</taxon>
        <taxon>Tracheophyta</taxon>
        <taxon>Spermatophyta</taxon>
        <taxon>Magnoliopsida</taxon>
        <taxon>eudicotyledons</taxon>
        <taxon>Gunneridae</taxon>
        <taxon>Pentapetalae</taxon>
        <taxon>asterids</taxon>
        <taxon>lamiids</taxon>
        <taxon>Lamiales</taxon>
        <taxon>Lamiaceae</taxon>
        <taxon>Nepetoideae</taxon>
        <taxon>Mentheae</taxon>
        <taxon>Salviinae</taxon>
        <taxon>Salvia</taxon>
        <taxon>Salvia subgen. Calosphace</taxon>
    </lineage>
</organism>
<evidence type="ECO:0000259" key="4">
    <source>
        <dbReference type="Pfam" id="PF26581"/>
    </source>
</evidence>
<dbReference type="EMBL" id="JBEAFC010000001">
    <property type="protein sequence ID" value="KAL1569857.1"/>
    <property type="molecule type" value="Genomic_DNA"/>
</dbReference>
<dbReference type="AlphaFoldDB" id="A0ABD1IMC2"/>
<evidence type="ECO:0000313" key="5">
    <source>
        <dbReference type="EMBL" id="KAL1569857.1"/>
    </source>
</evidence>
<keyword evidence="3" id="KW-0472">Membrane</keyword>
<proteinExistence type="predicted"/>
<name>A0ABD1IMC2_SALDI</name>
<sequence length="689" mass="77285">MSYRMVTNGMAAITSDIIDPDMQKFLHEGLPNTPEDDGAFQNAMIVSSDVDTNLAYSSEKLANLENLILHVLAAENDIGVINFGDDNISAEFVEKAFTFDLLYAILNFELSGFDHLMASLQDLTVDALNKMSSSEHSTEVVGKLHNSENVLKQFQDRILGIKIQLAKLQMTSFIFKKSEYKHEWDLGVKEELHLATAEWKPQMRIVEQRRVLRMLEISLAREVELEKKLVEVRQNEEDFKSKICLREQVAVGMEEAAEAAWGSFLEADNRAEVLMGISKEMMLKLPFVDPNVSDANKREEELKSKLQDCVKQLNEKEALIHKLNSSNARHAADNAEVTALRERVQTLEEKLSQTESRLAEANLSSERIQQELKIRDDEIESVKEHIYAAESRAGSAEEKVSQLTDSNLELTEEVDFLKGSNGSNTKKISLLEKQLRDLDVQLQHARASSDASLEHQNMLYTAIWDMETLIDELKQKVAEAESKTMIAEEQHIILSEVNSDLNKKLDFLRSKLGFMEASLDKAALQKRSSAKDISIKSSVIMDMVMQIAVERERIQKQLASLTKENKLLRGTLQNQAKIAPLVLQDEKSCDDRESLSSGLDSGNVESAENSPAKATETTLENFEVEKANTSSSQDESGTGLSSSADESTNSVLDGEAESLVWKRRSRKVYLVMATLVVLVPILAALLFHE</sequence>
<feature type="coiled-coil region" evidence="1">
    <location>
        <begin position="544"/>
        <end position="571"/>
    </location>
</feature>
<evidence type="ECO:0000256" key="1">
    <source>
        <dbReference type="SAM" id="Coils"/>
    </source>
</evidence>
<evidence type="ECO:0000256" key="2">
    <source>
        <dbReference type="SAM" id="MobiDB-lite"/>
    </source>
</evidence>
<keyword evidence="3" id="KW-0812">Transmembrane</keyword>
<feature type="compositionally biased region" description="Polar residues" evidence="2">
    <location>
        <begin position="595"/>
        <end position="609"/>
    </location>
</feature>
<keyword evidence="3" id="KW-1133">Transmembrane helix</keyword>
<dbReference type="PANTHER" id="PTHR35705:SF2">
    <property type="entry name" value="WPP DOMAIN-INTERACTING TAIL-ANCHORED PROTEIN 2"/>
    <property type="match status" value="1"/>
</dbReference>
<keyword evidence="6" id="KW-1185">Reference proteome</keyword>
<reference evidence="5 6" key="1">
    <citation type="submission" date="2024-06" db="EMBL/GenBank/DDBJ databases">
        <title>A chromosome level genome sequence of Diviner's sage (Salvia divinorum).</title>
        <authorList>
            <person name="Ford S.A."/>
            <person name="Ro D.-K."/>
            <person name="Ness R.W."/>
            <person name="Phillips M.A."/>
        </authorList>
    </citation>
    <scope>NUCLEOTIDE SEQUENCE [LARGE SCALE GENOMIC DNA]</scope>
    <source>
        <strain evidence="5">SAF-2024a</strain>
        <tissue evidence="5">Leaf</tissue>
    </source>
</reference>
<feature type="domain" description="WIT1/2 N-terminal helical bundle" evidence="4">
    <location>
        <begin position="41"/>
        <end position="173"/>
    </location>
</feature>
<accession>A0ABD1IMC2</accession>
<evidence type="ECO:0000313" key="6">
    <source>
        <dbReference type="Proteomes" id="UP001567538"/>
    </source>
</evidence>
<comment type="caution">
    <text evidence="5">The sequence shown here is derived from an EMBL/GenBank/DDBJ whole genome shotgun (WGS) entry which is preliminary data.</text>
</comment>
<gene>
    <name evidence="5" type="ORF">AAHA92_01281</name>
</gene>
<feature type="region of interest" description="Disordered" evidence="2">
    <location>
        <begin position="592"/>
        <end position="649"/>
    </location>
</feature>
<evidence type="ECO:0000256" key="3">
    <source>
        <dbReference type="SAM" id="Phobius"/>
    </source>
</evidence>
<dbReference type="InterPro" id="IPR039976">
    <property type="entry name" value="WIT1/WIT2"/>
</dbReference>